<sequence>MIAQQLYSKQRAPALKGFGFLELLPAMAVRTQQGATAVDDALVCKAVDALLKWSASQKQREKAQLLEDEQLLYVVVALKKIPDRSRTNPYRIPLPHPIYPIDGTQEICLIVSDREKSQKAIKSKEAKLKIAEEKLPIAKVIPLSKLKTDYFAFEAKRKLCGSYDLFLADDRVLPALPKLLGKTFFKKKKHPIPVTLTRAQWSGQVSAALGSTFLYIGTGTCSVVKVARISQSRDEIVANVRAVIEGVADVVPRKWRNIRALFLKTLESVALPLYQSLPEMHMKIEGHALRIESNKPDSSRIEETESSKLLLLTADDEGEKLTRKRKGEKTKEGRTRKEPRKEKKLETGA</sequence>
<reference evidence="2" key="1">
    <citation type="submission" date="2024-02" db="EMBL/GenBank/DDBJ databases">
        <authorList>
            <consortium name="ELIXIR-Norway"/>
            <consortium name="Elixir Norway"/>
        </authorList>
    </citation>
    <scope>NUCLEOTIDE SEQUENCE</scope>
</reference>
<feature type="region of interest" description="Disordered" evidence="1">
    <location>
        <begin position="295"/>
        <end position="349"/>
    </location>
</feature>
<feature type="compositionally biased region" description="Basic and acidic residues" evidence="1">
    <location>
        <begin position="295"/>
        <end position="306"/>
    </location>
</feature>
<gene>
    <name evidence="2" type="ORF">CSSPTR1EN2_LOCUS20059</name>
</gene>
<accession>A0ABP0UUK2</accession>
<dbReference type="InterPro" id="IPR050257">
    <property type="entry name" value="eL8/uL1-like"/>
</dbReference>
<dbReference type="InterPro" id="IPR016095">
    <property type="entry name" value="Ribosomal_uL1_3-a/b-sand"/>
</dbReference>
<evidence type="ECO:0000256" key="1">
    <source>
        <dbReference type="SAM" id="MobiDB-lite"/>
    </source>
</evidence>
<evidence type="ECO:0000313" key="3">
    <source>
        <dbReference type="Proteomes" id="UP001497512"/>
    </source>
</evidence>
<name>A0ABP0UUK2_9BRYO</name>
<evidence type="ECO:0000313" key="2">
    <source>
        <dbReference type="EMBL" id="CAK9230090.1"/>
    </source>
</evidence>
<dbReference type="PANTHER" id="PTHR23105">
    <property type="entry name" value="RIBOSOMAL PROTEIN L7AE FAMILY MEMBER"/>
    <property type="match status" value="1"/>
</dbReference>
<dbReference type="Pfam" id="PF00687">
    <property type="entry name" value="Ribosomal_L1"/>
    <property type="match status" value="1"/>
</dbReference>
<keyword evidence="3" id="KW-1185">Reference proteome</keyword>
<proteinExistence type="predicted"/>
<dbReference type="Proteomes" id="UP001497512">
    <property type="component" value="Chromosome 6"/>
</dbReference>
<dbReference type="InterPro" id="IPR028364">
    <property type="entry name" value="Ribosomal_uL1/biogenesis"/>
</dbReference>
<dbReference type="InterPro" id="IPR023674">
    <property type="entry name" value="Ribosomal_uL1-like"/>
</dbReference>
<organism evidence="2 3">
    <name type="scientific">Sphagnum troendelagicum</name>
    <dbReference type="NCBI Taxonomy" id="128251"/>
    <lineage>
        <taxon>Eukaryota</taxon>
        <taxon>Viridiplantae</taxon>
        <taxon>Streptophyta</taxon>
        <taxon>Embryophyta</taxon>
        <taxon>Bryophyta</taxon>
        <taxon>Sphagnophytina</taxon>
        <taxon>Sphagnopsida</taxon>
        <taxon>Sphagnales</taxon>
        <taxon>Sphagnaceae</taxon>
        <taxon>Sphagnum</taxon>
    </lineage>
</organism>
<evidence type="ECO:0008006" key="4">
    <source>
        <dbReference type="Google" id="ProtNLM"/>
    </source>
</evidence>
<feature type="compositionally biased region" description="Basic and acidic residues" evidence="1">
    <location>
        <begin position="329"/>
        <end position="349"/>
    </location>
</feature>
<dbReference type="EMBL" id="OZ019898">
    <property type="protein sequence ID" value="CAK9230090.1"/>
    <property type="molecule type" value="Genomic_DNA"/>
</dbReference>
<dbReference type="CDD" id="cd00403">
    <property type="entry name" value="Ribosomal_L1"/>
    <property type="match status" value="1"/>
</dbReference>
<protein>
    <recommendedName>
        <fullName evidence="4">Ribosomal protein L1</fullName>
    </recommendedName>
</protein>
<dbReference type="SUPFAM" id="SSF56808">
    <property type="entry name" value="Ribosomal protein L1"/>
    <property type="match status" value="1"/>
</dbReference>
<dbReference type="Gene3D" id="3.40.50.790">
    <property type="match status" value="1"/>
</dbReference>